<dbReference type="OrthoDB" id="4776090at2759"/>
<proteinExistence type="predicted"/>
<organism evidence="2 3">
    <name type="scientific">Truncatella angustata</name>
    <dbReference type="NCBI Taxonomy" id="152316"/>
    <lineage>
        <taxon>Eukaryota</taxon>
        <taxon>Fungi</taxon>
        <taxon>Dikarya</taxon>
        <taxon>Ascomycota</taxon>
        <taxon>Pezizomycotina</taxon>
        <taxon>Sordariomycetes</taxon>
        <taxon>Xylariomycetidae</taxon>
        <taxon>Amphisphaeriales</taxon>
        <taxon>Sporocadaceae</taxon>
        <taxon>Truncatella</taxon>
    </lineage>
</organism>
<dbReference type="AlphaFoldDB" id="A0A9P8UNR3"/>
<dbReference type="EMBL" id="JAGPXC010000003">
    <property type="protein sequence ID" value="KAH6656069.1"/>
    <property type="molecule type" value="Genomic_DNA"/>
</dbReference>
<sequence length="443" mass="51042">MFSSALIRISIRPENISKLITNRTQYCQDPIIPKMEQSPAPTDSLPQNPHFHSDYFGIEAVEANSRLAEIVSTGELGRAPTPMPDQGADPVLEQVARPVAGMNHLQISRTRGVMVRSMQYALNHLQNELDDPTLVHTPDPNHFDHFWDKDAYFYKAGLLRNEIYINADGGKGVKFHPHFEQFRDRSTCVWAVKYSSSWHDEDQGPDVNSHWCLIVANFVNRQSTIISPEQSCPWMEEDGDVTFFASDRCFDRSLFDVQIFDPLWDTEADRDFRRMKLVHYFNQILELAGVAARPTQFVEHMPAYEQVQYKWQTGYQVYVIAREYMRRLNVLHTFRHIGAGLEDINVWIKVMWGDYFGLMGIDAARESMMAGCAVRAIQKSKFRARLAIELPGDLTYTDPRDLDPTKSEDAFAPGANTREQEDEEEFQTSWLWSPRPWLLGRGL</sequence>
<dbReference type="Proteomes" id="UP000758603">
    <property type="component" value="Unassembled WGS sequence"/>
</dbReference>
<evidence type="ECO:0000313" key="2">
    <source>
        <dbReference type="EMBL" id="KAH6656069.1"/>
    </source>
</evidence>
<evidence type="ECO:0000256" key="1">
    <source>
        <dbReference type="SAM" id="MobiDB-lite"/>
    </source>
</evidence>
<feature type="region of interest" description="Disordered" evidence="1">
    <location>
        <begin position="397"/>
        <end position="425"/>
    </location>
</feature>
<keyword evidence="3" id="KW-1185">Reference proteome</keyword>
<dbReference type="RefSeq" id="XP_045960334.1">
    <property type="nucleotide sequence ID" value="XM_046102612.1"/>
</dbReference>
<reference evidence="2" key="1">
    <citation type="journal article" date="2021" name="Nat. Commun.">
        <title>Genetic determinants of endophytism in the Arabidopsis root mycobiome.</title>
        <authorList>
            <person name="Mesny F."/>
            <person name="Miyauchi S."/>
            <person name="Thiergart T."/>
            <person name="Pickel B."/>
            <person name="Atanasova L."/>
            <person name="Karlsson M."/>
            <person name="Huettel B."/>
            <person name="Barry K.W."/>
            <person name="Haridas S."/>
            <person name="Chen C."/>
            <person name="Bauer D."/>
            <person name="Andreopoulos W."/>
            <person name="Pangilinan J."/>
            <person name="LaButti K."/>
            <person name="Riley R."/>
            <person name="Lipzen A."/>
            <person name="Clum A."/>
            <person name="Drula E."/>
            <person name="Henrissat B."/>
            <person name="Kohler A."/>
            <person name="Grigoriev I.V."/>
            <person name="Martin F.M."/>
            <person name="Hacquard S."/>
        </authorList>
    </citation>
    <scope>NUCLEOTIDE SEQUENCE</scope>
    <source>
        <strain evidence="2">MPI-SDFR-AT-0073</strain>
    </source>
</reference>
<evidence type="ECO:0000313" key="3">
    <source>
        <dbReference type="Proteomes" id="UP000758603"/>
    </source>
</evidence>
<dbReference type="GeneID" id="70131504"/>
<accession>A0A9P8UNR3</accession>
<protein>
    <submittedName>
        <fullName evidence="2">Uncharacterized protein</fullName>
    </submittedName>
</protein>
<feature type="compositionally biased region" description="Basic and acidic residues" evidence="1">
    <location>
        <begin position="398"/>
        <end position="409"/>
    </location>
</feature>
<name>A0A9P8UNR3_9PEZI</name>
<gene>
    <name evidence="2" type="ORF">BKA67DRAFT_562577</name>
</gene>
<comment type="caution">
    <text evidence="2">The sequence shown here is derived from an EMBL/GenBank/DDBJ whole genome shotgun (WGS) entry which is preliminary data.</text>
</comment>